<evidence type="ECO:0000256" key="1">
    <source>
        <dbReference type="SAM" id="SignalP"/>
    </source>
</evidence>
<keyword evidence="1" id="KW-0732">Signal</keyword>
<keyword evidence="3" id="KW-1185">Reference proteome</keyword>
<gene>
    <name evidence="2" type="ORF">DGYR_LOCUS14008</name>
</gene>
<comment type="caution">
    <text evidence="2">The sequence shown here is derived from an EMBL/GenBank/DDBJ whole genome shotgun (WGS) entry which is preliminary data.</text>
</comment>
<feature type="chain" id="PRO_5029584397" evidence="1">
    <location>
        <begin position="21"/>
        <end position="123"/>
    </location>
</feature>
<reference evidence="2 3" key="1">
    <citation type="submission" date="2020-08" db="EMBL/GenBank/DDBJ databases">
        <authorList>
            <person name="Hejnol A."/>
        </authorList>
    </citation>
    <scope>NUCLEOTIDE SEQUENCE [LARGE SCALE GENOMIC DNA]</scope>
</reference>
<proteinExistence type="predicted"/>
<protein>
    <submittedName>
        <fullName evidence="2">DgyrCDS14825</fullName>
    </submittedName>
</protein>
<name>A0A7I8WFA7_9ANNE</name>
<sequence>MKYSLAIIFIGTLLLNVSSGFHSNLLQELMEREELLSKRGSNDMGGLEASIACEWMLKGLTGSTANAASFCNAPMNPRTSDIKILKNIKNLEKLCYAACRADRNTGICVDRCDVSRSFTLGKN</sequence>
<dbReference type="EMBL" id="CAJFCJ010000082">
    <property type="protein sequence ID" value="CAD5126780.1"/>
    <property type="molecule type" value="Genomic_DNA"/>
</dbReference>
<evidence type="ECO:0000313" key="3">
    <source>
        <dbReference type="Proteomes" id="UP000549394"/>
    </source>
</evidence>
<evidence type="ECO:0000313" key="2">
    <source>
        <dbReference type="EMBL" id="CAD5126780.1"/>
    </source>
</evidence>
<organism evidence="2 3">
    <name type="scientific">Dimorphilus gyrociliatus</name>
    <dbReference type="NCBI Taxonomy" id="2664684"/>
    <lineage>
        <taxon>Eukaryota</taxon>
        <taxon>Metazoa</taxon>
        <taxon>Spiralia</taxon>
        <taxon>Lophotrochozoa</taxon>
        <taxon>Annelida</taxon>
        <taxon>Polychaeta</taxon>
        <taxon>Polychaeta incertae sedis</taxon>
        <taxon>Dinophilidae</taxon>
        <taxon>Dimorphilus</taxon>
    </lineage>
</organism>
<accession>A0A7I8WFA7</accession>
<feature type="signal peptide" evidence="1">
    <location>
        <begin position="1"/>
        <end position="20"/>
    </location>
</feature>
<dbReference type="AlphaFoldDB" id="A0A7I8WFA7"/>
<dbReference type="Proteomes" id="UP000549394">
    <property type="component" value="Unassembled WGS sequence"/>
</dbReference>